<dbReference type="EMBL" id="MZGX01000036">
    <property type="protein sequence ID" value="OPX42031.1"/>
    <property type="molecule type" value="Genomic_DNA"/>
</dbReference>
<keyword evidence="2" id="KW-1185">Reference proteome</keyword>
<name>A0A1V4SFK8_RUMHU</name>
<accession>A0A1V4SFK8</accession>
<gene>
    <name evidence="1" type="ORF">CLHUN_40900</name>
</gene>
<dbReference type="AlphaFoldDB" id="A0A1V4SFK8"/>
<evidence type="ECO:0000313" key="1">
    <source>
        <dbReference type="EMBL" id="OPX42031.1"/>
    </source>
</evidence>
<dbReference type="Proteomes" id="UP000191554">
    <property type="component" value="Unassembled WGS sequence"/>
</dbReference>
<dbReference type="STRING" id="48256.CLHUN_40900"/>
<evidence type="ECO:0000313" key="2">
    <source>
        <dbReference type="Proteomes" id="UP000191554"/>
    </source>
</evidence>
<sequence>MEASKNDTPELSCVSVADVPISMKNLDIDTEILG</sequence>
<protein>
    <submittedName>
        <fullName evidence="1">Uncharacterized protein</fullName>
    </submittedName>
</protein>
<organism evidence="1 2">
    <name type="scientific">Ruminiclostridium hungatei</name>
    <name type="common">Clostridium hungatei</name>
    <dbReference type="NCBI Taxonomy" id="48256"/>
    <lineage>
        <taxon>Bacteria</taxon>
        <taxon>Bacillati</taxon>
        <taxon>Bacillota</taxon>
        <taxon>Clostridia</taxon>
        <taxon>Eubacteriales</taxon>
        <taxon>Oscillospiraceae</taxon>
        <taxon>Ruminiclostridium</taxon>
    </lineage>
</organism>
<proteinExistence type="predicted"/>
<comment type="caution">
    <text evidence="1">The sequence shown here is derived from an EMBL/GenBank/DDBJ whole genome shotgun (WGS) entry which is preliminary data.</text>
</comment>
<reference evidence="1 2" key="1">
    <citation type="submission" date="2017-03" db="EMBL/GenBank/DDBJ databases">
        <title>Genome sequence of Clostridium hungatei DSM 14427.</title>
        <authorList>
            <person name="Poehlein A."/>
            <person name="Daniel R."/>
        </authorList>
    </citation>
    <scope>NUCLEOTIDE SEQUENCE [LARGE SCALE GENOMIC DNA]</scope>
    <source>
        <strain evidence="1 2">DSM 14427</strain>
    </source>
</reference>